<dbReference type="PANTHER" id="PTHR33121:SF79">
    <property type="entry name" value="CYCLIC DI-GMP PHOSPHODIESTERASE PDED-RELATED"/>
    <property type="match status" value="1"/>
</dbReference>
<dbReference type="InterPro" id="IPR050706">
    <property type="entry name" value="Cyclic-di-GMP_PDE-like"/>
</dbReference>
<proteinExistence type="predicted"/>
<dbReference type="SMART" id="SM00267">
    <property type="entry name" value="GGDEF"/>
    <property type="match status" value="1"/>
</dbReference>
<accession>A0ABT0GHC7</accession>
<dbReference type="InterPro" id="IPR029787">
    <property type="entry name" value="Nucleotide_cyclase"/>
</dbReference>
<keyword evidence="1" id="KW-0812">Transmembrane</keyword>
<comment type="caution">
    <text evidence="4">The sequence shown here is derived from an EMBL/GenBank/DDBJ whole genome shotgun (WGS) entry which is preliminary data.</text>
</comment>
<evidence type="ECO:0000313" key="4">
    <source>
        <dbReference type="EMBL" id="MCK7593430.1"/>
    </source>
</evidence>
<feature type="transmembrane region" description="Helical" evidence="1">
    <location>
        <begin position="64"/>
        <end position="84"/>
    </location>
</feature>
<organism evidence="4 5">
    <name type="scientific">Pseudomarimonas salicorniae</name>
    <dbReference type="NCBI Taxonomy" id="2933270"/>
    <lineage>
        <taxon>Bacteria</taxon>
        <taxon>Pseudomonadati</taxon>
        <taxon>Pseudomonadota</taxon>
        <taxon>Gammaproteobacteria</taxon>
        <taxon>Lysobacterales</taxon>
        <taxon>Lysobacteraceae</taxon>
        <taxon>Pseudomarimonas</taxon>
    </lineage>
</organism>
<dbReference type="InterPro" id="IPR035919">
    <property type="entry name" value="EAL_sf"/>
</dbReference>
<evidence type="ECO:0000259" key="3">
    <source>
        <dbReference type="PROSITE" id="PS50887"/>
    </source>
</evidence>
<evidence type="ECO:0000313" key="5">
    <source>
        <dbReference type="Proteomes" id="UP001431449"/>
    </source>
</evidence>
<dbReference type="InterPro" id="IPR043128">
    <property type="entry name" value="Rev_trsase/Diguanyl_cyclase"/>
</dbReference>
<feature type="transmembrane region" description="Helical" evidence="1">
    <location>
        <begin position="6"/>
        <end position="28"/>
    </location>
</feature>
<dbReference type="SUPFAM" id="SSF55073">
    <property type="entry name" value="Nucleotide cyclase"/>
    <property type="match status" value="1"/>
</dbReference>
<dbReference type="RefSeq" id="WP_248206979.1">
    <property type="nucleotide sequence ID" value="NZ_JALNMH010000005.1"/>
</dbReference>
<dbReference type="SMART" id="SM00052">
    <property type="entry name" value="EAL"/>
    <property type="match status" value="1"/>
</dbReference>
<dbReference type="Gene3D" id="3.20.20.450">
    <property type="entry name" value="EAL domain"/>
    <property type="match status" value="1"/>
</dbReference>
<reference evidence="4" key="1">
    <citation type="submission" date="2022-04" db="EMBL/GenBank/DDBJ databases">
        <title>Lysobacter sp. CAU 1642 isolated from sea sand.</title>
        <authorList>
            <person name="Kim W."/>
        </authorList>
    </citation>
    <scope>NUCLEOTIDE SEQUENCE</scope>
    <source>
        <strain evidence="4">CAU 1642</strain>
    </source>
</reference>
<dbReference type="InterPro" id="IPR001633">
    <property type="entry name" value="EAL_dom"/>
</dbReference>
<keyword evidence="1" id="KW-0472">Membrane</keyword>
<dbReference type="InterPro" id="IPR000160">
    <property type="entry name" value="GGDEF_dom"/>
</dbReference>
<evidence type="ECO:0000259" key="2">
    <source>
        <dbReference type="PROSITE" id="PS50883"/>
    </source>
</evidence>
<feature type="domain" description="GGDEF" evidence="3">
    <location>
        <begin position="249"/>
        <end position="381"/>
    </location>
</feature>
<keyword evidence="1" id="KW-1133">Transmembrane helix</keyword>
<feature type="domain" description="EAL" evidence="2">
    <location>
        <begin position="387"/>
        <end position="640"/>
    </location>
</feature>
<feature type="transmembrane region" description="Helical" evidence="1">
    <location>
        <begin position="96"/>
        <end position="115"/>
    </location>
</feature>
<dbReference type="EMBL" id="JALNMH010000005">
    <property type="protein sequence ID" value="MCK7593430.1"/>
    <property type="molecule type" value="Genomic_DNA"/>
</dbReference>
<gene>
    <name evidence="4" type="ORF">M0G41_07085</name>
</gene>
<feature type="transmembrane region" description="Helical" evidence="1">
    <location>
        <begin position="151"/>
        <end position="172"/>
    </location>
</feature>
<name>A0ABT0GHC7_9GAMM</name>
<feature type="transmembrane region" description="Helical" evidence="1">
    <location>
        <begin position="40"/>
        <end position="58"/>
    </location>
</feature>
<feature type="transmembrane region" description="Helical" evidence="1">
    <location>
        <begin position="184"/>
        <end position="207"/>
    </location>
</feature>
<evidence type="ECO:0000256" key="1">
    <source>
        <dbReference type="SAM" id="Phobius"/>
    </source>
</evidence>
<keyword evidence="5" id="KW-1185">Reference proteome</keyword>
<dbReference type="Proteomes" id="UP001431449">
    <property type="component" value="Unassembled WGS sequence"/>
</dbReference>
<dbReference type="CDD" id="cd01948">
    <property type="entry name" value="EAL"/>
    <property type="match status" value="1"/>
</dbReference>
<dbReference type="PANTHER" id="PTHR33121">
    <property type="entry name" value="CYCLIC DI-GMP PHOSPHODIESTERASE PDEF"/>
    <property type="match status" value="1"/>
</dbReference>
<dbReference type="PROSITE" id="PS50883">
    <property type="entry name" value="EAL"/>
    <property type="match status" value="1"/>
</dbReference>
<dbReference type="Pfam" id="PF00563">
    <property type="entry name" value="EAL"/>
    <property type="match status" value="1"/>
</dbReference>
<dbReference type="Pfam" id="PF00990">
    <property type="entry name" value="GGDEF"/>
    <property type="match status" value="1"/>
</dbReference>
<sequence>MSDPSVGLQALAGLVVSVLAAFSGLALLDPPPPQSAPRLWVRRAGCALALAAAAWAPFAPLSAGVPALGWTVLLAGSALAAVMIDQRPGSNVLHAAAALPFALGTLGLALSLPAGTHPAEWWPAAAVLLLTCGTGFMVAAHFRRRRSGSPLQLGTAAAVLVGTGLFCAQLLMAPTQDPGAASGLLRLAIGALALAVSVPLAAPRWLAARDQRGGLRRSSRTDPVSGLPVLEVAADSFLRVLRFAVATRSACALVVLHFEALERVLSTQGKSERDRLYAAAAWRLRSVRRDEELIAAIGDQRFLLVLRVGGATEASARVRQLIGMFEQPLGEGEGRVRLRPSAGLSLWPDHGDDFQRLLANALLALERCPPGGLQVFHATQREENEHRMQVENRLSRALGEGEIGLVMQPIVDSLSGDVRMVELLARWNHPTLGSVSPRQFILVAESSGAIAEFDRWLLREALSTTKWLDAAGFPQIRVALNCSPLNLVDPGFLDDFECAVLDSGVDPARLEVEVTEAALAESEGAAVAGLIRLRSLGVGLTIDDFGIGHSSLARLRDLPVDTLKIDQSFIRDMDHPKGEFLVSGILGLAHGLGKAVIAEGVETASQSRALVDLGCEYLQGFLISRPLSWRALLDFLGAETGIAPDDPALLRARSDSAEDGTG</sequence>
<protein>
    <submittedName>
        <fullName evidence="4">Bifunctional diguanylate cyclase/phosphodiesterase</fullName>
    </submittedName>
</protein>
<dbReference type="Gene3D" id="3.30.70.270">
    <property type="match status" value="1"/>
</dbReference>
<feature type="transmembrane region" description="Helical" evidence="1">
    <location>
        <begin position="121"/>
        <end position="139"/>
    </location>
</feature>
<dbReference type="PROSITE" id="PS50887">
    <property type="entry name" value="GGDEF"/>
    <property type="match status" value="1"/>
</dbReference>
<dbReference type="SUPFAM" id="SSF141868">
    <property type="entry name" value="EAL domain-like"/>
    <property type="match status" value="1"/>
</dbReference>